<proteinExistence type="predicted"/>
<evidence type="ECO:0000313" key="2">
    <source>
        <dbReference type="Proteomes" id="UP001456524"/>
    </source>
</evidence>
<evidence type="ECO:0000313" key="1">
    <source>
        <dbReference type="EMBL" id="KAK8163956.1"/>
    </source>
</evidence>
<organism evidence="1 2">
    <name type="scientific">Phyllosticta citrichinensis</name>
    <dbReference type="NCBI Taxonomy" id="1130410"/>
    <lineage>
        <taxon>Eukaryota</taxon>
        <taxon>Fungi</taxon>
        <taxon>Dikarya</taxon>
        <taxon>Ascomycota</taxon>
        <taxon>Pezizomycotina</taxon>
        <taxon>Dothideomycetes</taxon>
        <taxon>Dothideomycetes incertae sedis</taxon>
        <taxon>Botryosphaeriales</taxon>
        <taxon>Phyllostictaceae</taxon>
        <taxon>Phyllosticta</taxon>
    </lineage>
</organism>
<dbReference type="EMBL" id="JBBWUH010000006">
    <property type="protein sequence ID" value="KAK8163956.1"/>
    <property type="molecule type" value="Genomic_DNA"/>
</dbReference>
<name>A0ABR1XR28_9PEZI</name>
<gene>
    <name evidence="1" type="ORF">IWX90DRAFT_244842</name>
</gene>
<sequence>MVSIMAQHSLPACQPIPPTFSPAAAQLYGLPRQPLHRHHLCRISAMFRFNPPEWMRLCCQAVPTVFRWRIGWLVSYLPFFLKLSSTASAVYKRRRERRNADCASGPESNQVLHYELLSSACTCPLVCKWDSPELEVGDAFATTSLAIAFIGSKLAGWLAGWLASVYGAVGRGALDGRCAVLYAWIHSNDSVPEAPPLPVALAGSERAGQQSC</sequence>
<protein>
    <submittedName>
        <fullName evidence="1">Uncharacterized protein</fullName>
    </submittedName>
</protein>
<reference evidence="1 2" key="1">
    <citation type="journal article" date="2022" name="G3 (Bethesda)">
        <title>Enemy or ally: a genomic approach to elucidate the lifestyle of Phyllosticta citrichinaensis.</title>
        <authorList>
            <person name="Buijs V.A."/>
            <person name="Groenewald J.Z."/>
            <person name="Haridas S."/>
            <person name="LaButti K.M."/>
            <person name="Lipzen A."/>
            <person name="Martin F.M."/>
            <person name="Barry K."/>
            <person name="Grigoriev I.V."/>
            <person name="Crous P.W."/>
            <person name="Seidl M.F."/>
        </authorList>
    </citation>
    <scope>NUCLEOTIDE SEQUENCE [LARGE SCALE GENOMIC DNA]</scope>
    <source>
        <strain evidence="1 2">CBS 129764</strain>
    </source>
</reference>
<dbReference type="Proteomes" id="UP001456524">
    <property type="component" value="Unassembled WGS sequence"/>
</dbReference>
<accession>A0ABR1XR28</accession>
<keyword evidence="2" id="KW-1185">Reference proteome</keyword>
<comment type="caution">
    <text evidence="1">The sequence shown here is derived from an EMBL/GenBank/DDBJ whole genome shotgun (WGS) entry which is preliminary data.</text>
</comment>